<comment type="subcellular location">
    <subcellularLocation>
        <location evidence="1 6">Cytoplasmic vesicle membrane</location>
        <topology evidence="1 6">Peripheral membrane protein</topology>
        <orientation evidence="1 6">Cytoplasmic side</orientation>
    </subcellularLocation>
    <subcellularLocation>
        <location evidence="6">Membrane</location>
        <location evidence="6">Coated pit</location>
        <topology evidence="6">Peripheral membrane protein</topology>
        <orientation evidence="6">Cytoplasmic side</orientation>
    </subcellularLocation>
    <text evidence="6">Cytoplasmic face of coated pits and vesicles.</text>
</comment>
<dbReference type="OrthoDB" id="5512at2759"/>
<accession>A0A8T0DVA8</accession>
<dbReference type="Pfam" id="PF01086">
    <property type="entry name" value="Clathrin_lg_ch"/>
    <property type="match status" value="1"/>
</dbReference>
<evidence type="ECO:0000256" key="2">
    <source>
        <dbReference type="ARBA" id="ARBA00005263"/>
    </source>
</evidence>
<dbReference type="PANTHER" id="PTHR10639:SF7">
    <property type="entry name" value="CLATHRIN LIGHT CHAIN"/>
    <property type="match status" value="1"/>
</dbReference>
<proteinExistence type="inferred from homology"/>
<comment type="similarity">
    <text evidence="2 6">Belongs to the clathrin light chain family.</text>
</comment>
<dbReference type="GO" id="GO:0006886">
    <property type="term" value="P:intracellular protein transport"/>
    <property type="evidence" value="ECO:0007669"/>
    <property type="project" value="InterPro"/>
</dbReference>
<dbReference type="GO" id="GO:0030132">
    <property type="term" value="C:clathrin coat of coated pit"/>
    <property type="evidence" value="ECO:0007669"/>
    <property type="project" value="InterPro"/>
</dbReference>
<comment type="function">
    <text evidence="6">Clathrin is the major protein of the polyhedral coat of coated pits and vesicles.</text>
</comment>
<dbReference type="EMBL" id="JTDF01000999">
    <property type="protein sequence ID" value="KAF8570647.1"/>
    <property type="molecule type" value="Genomic_DNA"/>
</dbReference>
<keyword evidence="4 6" id="KW-0168">Coated pit</keyword>
<evidence type="ECO:0000256" key="7">
    <source>
        <dbReference type="SAM" id="MobiDB-lite"/>
    </source>
</evidence>
<feature type="compositionally biased region" description="Basic and acidic residues" evidence="7">
    <location>
        <begin position="192"/>
        <end position="201"/>
    </location>
</feature>
<dbReference type="GO" id="GO:0032050">
    <property type="term" value="F:clathrin heavy chain binding"/>
    <property type="evidence" value="ECO:0007669"/>
    <property type="project" value="TreeGrafter"/>
</dbReference>
<evidence type="ECO:0000256" key="6">
    <source>
        <dbReference type="RuleBase" id="RU363137"/>
    </source>
</evidence>
<feature type="compositionally biased region" description="Polar residues" evidence="7">
    <location>
        <begin position="103"/>
        <end position="115"/>
    </location>
</feature>
<reference evidence="8 9" key="1">
    <citation type="submission" date="2019-07" db="EMBL/GenBank/DDBJ databases">
        <title>Annotation for the trematode Paragonimus westermani.</title>
        <authorList>
            <person name="Choi Y.-J."/>
        </authorList>
    </citation>
    <scope>NUCLEOTIDE SEQUENCE [LARGE SCALE GENOMIC DNA]</scope>
    <source>
        <strain evidence="8">180907_Pwestermani</strain>
    </source>
</reference>
<gene>
    <name evidence="8" type="ORF">P879_05016</name>
</gene>
<evidence type="ECO:0000256" key="3">
    <source>
        <dbReference type="ARBA" id="ARBA00023136"/>
    </source>
</evidence>
<keyword evidence="9" id="KW-1185">Reference proteome</keyword>
<dbReference type="AlphaFoldDB" id="A0A8T0DVA8"/>
<evidence type="ECO:0000313" key="8">
    <source>
        <dbReference type="EMBL" id="KAF8570647.1"/>
    </source>
</evidence>
<organism evidence="8 9">
    <name type="scientific">Paragonimus westermani</name>
    <dbReference type="NCBI Taxonomy" id="34504"/>
    <lineage>
        <taxon>Eukaryota</taxon>
        <taxon>Metazoa</taxon>
        <taxon>Spiralia</taxon>
        <taxon>Lophotrochozoa</taxon>
        <taxon>Platyhelminthes</taxon>
        <taxon>Trematoda</taxon>
        <taxon>Digenea</taxon>
        <taxon>Plagiorchiida</taxon>
        <taxon>Troglotremata</taxon>
        <taxon>Troglotrematidae</taxon>
        <taxon>Paragonimus</taxon>
    </lineage>
</organism>
<keyword evidence="3 6" id="KW-0472">Membrane</keyword>
<dbReference type="GO" id="GO:0072583">
    <property type="term" value="P:clathrin-dependent endocytosis"/>
    <property type="evidence" value="ECO:0007669"/>
    <property type="project" value="TreeGrafter"/>
</dbReference>
<name>A0A8T0DVA8_9TREM</name>
<dbReference type="InterPro" id="IPR000996">
    <property type="entry name" value="Clathrin_L-chain"/>
</dbReference>
<dbReference type="GO" id="GO:0005198">
    <property type="term" value="F:structural molecule activity"/>
    <property type="evidence" value="ECO:0007669"/>
    <property type="project" value="InterPro"/>
</dbReference>
<dbReference type="Proteomes" id="UP000699462">
    <property type="component" value="Unassembled WGS sequence"/>
</dbReference>
<evidence type="ECO:0000256" key="5">
    <source>
        <dbReference type="ARBA" id="ARBA00023329"/>
    </source>
</evidence>
<feature type="compositionally biased region" description="Polar residues" evidence="7">
    <location>
        <begin position="203"/>
        <end position="212"/>
    </location>
</feature>
<evidence type="ECO:0000313" key="9">
    <source>
        <dbReference type="Proteomes" id="UP000699462"/>
    </source>
</evidence>
<dbReference type="GO" id="GO:0030130">
    <property type="term" value="C:clathrin coat of trans-Golgi network vesicle"/>
    <property type="evidence" value="ECO:0007669"/>
    <property type="project" value="InterPro"/>
</dbReference>
<evidence type="ECO:0000256" key="4">
    <source>
        <dbReference type="ARBA" id="ARBA00023176"/>
    </source>
</evidence>
<keyword evidence="5 6" id="KW-0968">Cytoplasmic vesicle</keyword>
<protein>
    <recommendedName>
        <fullName evidence="6">Clathrin light chain</fullName>
    </recommendedName>
</protein>
<feature type="region of interest" description="Disordered" evidence="7">
    <location>
        <begin position="192"/>
        <end position="212"/>
    </location>
</feature>
<dbReference type="PANTHER" id="PTHR10639">
    <property type="entry name" value="CLATHRIN LIGHT CHAIN"/>
    <property type="match status" value="1"/>
</dbReference>
<feature type="region of interest" description="Disordered" evidence="7">
    <location>
        <begin position="103"/>
        <end position="134"/>
    </location>
</feature>
<comment type="caution">
    <text evidence="8">The sequence shown here is derived from an EMBL/GenBank/DDBJ whole genome shotgun (WGS) entry which is preliminary data.</text>
</comment>
<evidence type="ECO:0000256" key="1">
    <source>
        <dbReference type="ARBA" id="ARBA00004180"/>
    </source>
</evidence>
<sequence>MRWASCYFPNPKKVIRTAKSSGWFVAYLFSGMSEIDPVSDFLTREQEALGDLSQELRFHNQTAGPWNDDPFGVNSGVTDEPGNINSYIMLNGDDAIHSNPTVFSPDMTDSSNFPTDSHPHEPTQPNGTLDGLDSSAHTVCETWREEYNKRIQQKDAEEERLLTQLKEAGSKELENWQKQYQQQKQLRAQELRQKQHMDGKAESMNSSVKSKPSVNDSAVWAKVCDMCDFQAKQKNTPDLSRMRGILLSLKPS</sequence>